<reference evidence="1 2" key="1">
    <citation type="journal article" date="2021" name="Sci. Rep.">
        <title>The distribution of antibiotic resistance genes in chicken gut microbiota commensals.</title>
        <authorList>
            <person name="Juricova H."/>
            <person name="Matiasovicova J."/>
            <person name="Kubasova T."/>
            <person name="Cejkova D."/>
            <person name="Rychlik I."/>
        </authorList>
    </citation>
    <scope>NUCLEOTIDE SEQUENCE [LARGE SCALE GENOMIC DNA]</scope>
    <source>
        <strain evidence="1 2">An562</strain>
    </source>
</reference>
<evidence type="ECO:0000313" key="2">
    <source>
        <dbReference type="Proteomes" id="UP000777002"/>
    </source>
</evidence>
<dbReference type="RefSeq" id="WP_205050237.1">
    <property type="nucleotide sequence ID" value="NZ_JACJKX010000007.1"/>
</dbReference>
<evidence type="ECO:0008006" key="3">
    <source>
        <dbReference type="Google" id="ProtNLM"/>
    </source>
</evidence>
<gene>
    <name evidence="1" type="ORF">H5985_05130</name>
</gene>
<organism evidence="1 2">
    <name type="scientific">Parasutterella secunda</name>
    <dbReference type="NCBI Taxonomy" id="626947"/>
    <lineage>
        <taxon>Bacteria</taxon>
        <taxon>Pseudomonadati</taxon>
        <taxon>Pseudomonadota</taxon>
        <taxon>Betaproteobacteria</taxon>
        <taxon>Burkholderiales</taxon>
        <taxon>Sutterellaceae</taxon>
        <taxon>Parasutterella</taxon>
    </lineage>
</organism>
<evidence type="ECO:0000313" key="1">
    <source>
        <dbReference type="EMBL" id="MBM6928651.1"/>
    </source>
</evidence>
<protein>
    <recommendedName>
        <fullName evidence="3">ArnR1-like winged helix-turn-helix domain-containing protein</fullName>
    </recommendedName>
</protein>
<dbReference type="EMBL" id="JACJKX010000007">
    <property type="protein sequence ID" value="MBM6928651.1"/>
    <property type="molecule type" value="Genomic_DNA"/>
</dbReference>
<comment type="caution">
    <text evidence="1">The sequence shown here is derived from an EMBL/GenBank/DDBJ whole genome shotgun (WGS) entry which is preliminary data.</text>
</comment>
<name>A0ABS2GTY2_9BURK</name>
<sequence length="95" mass="11257">MRRTNISSTRITANQVLKLFLMDPLDRYDSHLYGSISLFKWSVAGYKNALDELLVNRFIIRRVNDYGWEKYFLTALGLRELLRNTTLREYLPDVP</sequence>
<dbReference type="Proteomes" id="UP000777002">
    <property type="component" value="Unassembled WGS sequence"/>
</dbReference>
<keyword evidence="2" id="KW-1185">Reference proteome</keyword>
<proteinExistence type="predicted"/>
<accession>A0ABS2GTY2</accession>